<accession>A0A9Q3EBN0</accession>
<comment type="caution">
    <text evidence="1">The sequence shown here is derived from an EMBL/GenBank/DDBJ whole genome shotgun (WGS) entry which is preliminary data.</text>
</comment>
<dbReference type="OrthoDB" id="2595244at2759"/>
<dbReference type="Proteomes" id="UP000765509">
    <property type="component" value="Unassembled WGS sequence"/>
</dbReference>
<keyword evidence="2" id="KW-1185">Reference proteome</keyword>
<protein>
    <submittedName>
        <fullName evidence="1">Uncharacterized protein</fullName>
    </submittedName>
</protein>
<gene>
    <name evidence="1" type="ORF">O181_055668</name>
</gene>
<evidence type="ECO:0000313" key="1">
    <source>
        <dbReference type="EMBL" id="MBW0515953.1"/>
    </source>
</evidence>
<dbReference type="AlphaFoldDB" id="A0A9Q3EBN0"/>
<evidence type="ECO:0000313" key="2">
    <source>
        <dbReference type="Proteomes" id="UP000765509"/>
    </source>
</evidence>
<name>A0A9Q3EBN0_9BASI</name>
<organism evidence="1 2">
    <name type="scientific">Austropuccinia psidii MF-1</name>
    <dbReference type="NCBI Taxonomy" id="1389203"/>
    <lineage>
        <taxon>Eukaryota</taxon>
        <taxon>Fungi</taxon>
        <taxon>Dikarya</taxon>
        <taxon>Basidiomycota</taxon>
        <taxon>Pucciniomycotina</taxon>
        <taxon>Pucciniomycetes</taxon>
        <taxon>Pucciniales</taxon>
        <taxon>Sphaerophragmiaceae</taxon>
        <taxon>Austropuccinia</taxon>
    </lineage>
</organism>
<sequence>MTQETIDVLYTYKNAFTSDSAPLSSIKGHEFDITLKIDRTYAPSLKRPAYPASPSASEALEKHIQELIQLGVLRKIGHHEEVEGTTPVNIAWNNVNQGFLEGLELSIPTQNQIGTQFLESKEFWPKY</sequence>
<proteinExistence type="predicted"/>
<dbReference type="EMBL" id="AVOT02024963">
    <property type="protein sequence ID" value="MBW0515953.1"/>
    <property type="molecule type" value="Genomic_DNA"/>
</dbReference>
<reference evidence="1" key="1">
    <citation type="submission" date="2021-03" db="EMBL/GenBank/DDBJ databases">
        <title>Draft genome sequence of rust myrtle Austropuccinia psidii MF-1, a brazilian biotype.</title>
        <authorList>
            <person name="Quecine M.C."/>
            <person name="Pachon D.M.R."/>
            <person name="Bonatelli M.L."/>
            <person name="Correr F.H."/>
            <person name="Franceschini L.M."/>
            <person name="Leite T.F."/>
            <person name="Margarido G.R.A."/>
            <person name="Almeida C.A."/>
            <person name="Ferrarezi J.A."/>
            <person name="Labate C.A."/>
        </authorList>
    </citation>
    <scope>NUCLEOTIDE SEQUENCE</scope>
    <source>
        <strain evidence="1">MF-1</strain>
    </source>
</reference>